<dbReference type="Gene3D" id="3.20.20.140">
    <property type="entry name" value="Metal-dependent hydrolases"/>
    <property type="match status" value="1"/>
</dbReference>
<dbReference type="SUPFAM" id="SSF51338">
    <property type="entry name" value="Composite domain of metallo-dependent hydrolases"/>
    <property type="match status" value="1"/>
</dbReference>
<evidence type="ECO:0000313" key="3">
    <source>
        <dbReference type="EMBL" id="MCY1077523.1"/>
    </source>
</evidence>
<reference evidence="3 4" key="1">
    <citation type="submission" date="2022-11" db="EMBL/GenBank/DDBJ databases">
        <title>Minimal conservation of predation-associated metabolite biosynthetic gene clusters underscores biosynthetic potential of Myxococcota including descriptions for ten novel species: Archangium lansinium sp. nov., Myxococcus landrumus sp. nov., Nannocystis bai.</title>
        <authorList>
            <person name="Ahearne A."/>
            <person name="Stevens C."/>
            <person name="Phillips K."/>
        </authorList>
    </citation>
    <scope>NUCLEOTIDE SEQUENCE [LARGE SCALE GENOMIC DNA]</scope>
    <source>
        <strain evidence="3 4">MIWBW</strain>
    </source>
</reference>
<sequence length="441" mass="46787">MNLFVRVLPLLLLAASAAAQHAPQSAPKKPLVVRAARLLDVHSGAFIKNPVIVIENERISAVGPGLPVPEGAEVLDLGGATVLPGLIDAHTHLLARMPETPEGYAVDLITKSQAFRALEGAANARATLRAGFTTVRDVESEGAFYADVALRDAIRQGLVEGPRMLVSTRGIAAVGSYYPFGLSPDLKDRPTGAQTISGVEEARRAAREQLGHGADLLKIYADWKNPTLTVEEMRAIIEEAHKARRKIAAHAVSSQGIRNALEAGADSIEHGHEADRAALELIKKKGAVLVPTLGYFEVAVAEAPNEQAKQAYDKRLQSIRKVVALAHELGVKIASGFDANSARNQGRNAWEVVALHRAGLPPIEAIRAATSRAAELLGLQEHVGTLAPGKYADLIALSGDPLADVTELLRVRFVMKGGLVVRNELTSTPGDSAQAPFPPGP</sequence>
<name>A0ABT4A787_9BACT</name>
<keyword evidence="1" id="KW-0732">Signal</keyword>
<dbReference type="InterPro" id="IPR011059">
    <property type="entry name" value="Metal-dep_hydrolase_composite"/>
</dbReference>
<dbReference type="Pfam" id="PF01979">
    <property type="entry name" value="Amidohydro_1"/>
    <property type="match status" value="1"/>
</dbReference>
<dbReference type="Proteomes" id="UP001207654">
    <property type="component" value="Unassembled WGS sequence"/>
</dbReference>
<dbReference type="RefSeq" id="WP_267536350.1">
    <property type="nucleotide sequence ID" value="NZ_JAPNKA010000001.1"/>
</dbReference>
<keyword evidence="4" id="KW-1185">Reference proteome</keyword>
<dbReference type="Gene3D" id="2.30.40.10">
    <property type="entry name" value="Urease, subunit C, domain 1"/>
    <property type="match status" value="1"/>
</dbReference>
<dbReference type="InterPro" id="IPR057744">
    <property type="entry name" value="OTAase-like"/>
</dbReference>
<comment type="caution">
    <text evidence="3">The sequence shown here is derived from an EMBL/GenBank/DDBJ whole genome shotgun (WGS) entry which is preliminary data.</text>
</comment>
<organism evidence="3 4">
    <name type="scientific">Archangium lansingense</name>
    <dbReference type="NCBI Taxonomy" id="2995310"/>
    <lineage>
        <taxon>Bacteria</taxon>
        <taxon>Pseudomonadati</taxon>
        <taxon>Myxococcota</taxon>
        <taxon>Myxococcia</taxon>
        <taxon>Myxococcales</taxon>
        <taxon>Cystobacterineae</taxon>
        <taxon>Archangiaceae</taxon>
        <taxon>Archangium</taxon>
    </lineage>
</organism>
<feature type="chain" id="PRO_5046703972" evidence="1">
    <location>
        <begin position="22"/>
        <end position="441"/>
    </location>
</feature>
<dbReference type="EMBL" id="JAPNKA010000001">
    <property type="protein sequence ID" value="MCY1077523.1"/>
    <property type="molecule type" value="Genomic_DNA"/>
</dbReference>
<dbReference type="CDD" id="cd01299">
    <property type="entry name" value="Met_dep_hydrolase_A"/>
    <property type="match status" value="1"/>
</dbReference>
<accession>A0ABT4A787</accession>
<dbReference type="InterPro" id="IPR006680">
    <property type="entry name" value="Amidohydro-rel"/>
</dbReference>
<dbReference type="PANTHER" id="PTHR43135">
    <property type="entry name" value="ALPHA-D-RIBOSE 1-METHYLPHOSPHONATE 5-TRIPHOSPHATE DIPHOSPHATASE"/>
    <property type="match status" value="1"/>
</dbReference>
<feature type="signal peptide" evidence="1">
    <location>
        <begin position="1"/>
        <end position="21"/>
    </location>
</feature>
<protein>
    <submittedName>
        <fullName evidence="3">Amidohydrolase family protein</fullName>
    </submittedName>
</protein>
<dbReference type="InterPro" id="IPR032466">
    <property type="entry name" value="Metal_Hydrolase"/>
</dbReference>
<evidence type="ECO:0000256" key="1">
    <source>
        <dbReference type="SAM" id="SignalP"/>
    </source>
</evidence>
<dbReference type="SUPFAM" id="SSF51556">
    <property type="entry name" value="Metallo-dependent hydrolases"/>
    <property type="match status" value="1"/>
</dbReference>
<evidence type="ECO:0000259" key="2">
    <source>
        <dbReference type="Pfam" id="PF01979"/>
    </source>
</evidence>
<gene>
    <name evidence="3" type="ORF">OV287_23925</name>
</gene>
<proteinExistence type="predicted"/>
<evidence type="ECO:0000313" key="4">
    <source>
        <dbReference type="Proteomes" id="UP001207654"/>
    </source>
</evidence>
<dbReference type="InterPro" id="IPR051781">
    <property type="entry name" value="Metallo-dep_Hydrolase"/>
</dbReference>
<dbReference type="PANTHER" id="PTHR43135:SF3">
    <property type="entry name" value="ALPHA-D-RIBOSE 1-METHYLPHOSPHONATE 5-TRIPHOSPHATE DIPHOSPHATASE"/>
    <property type="match status" value="1"/>
</dbReference>
<feature type="domain" description="Amidohydrolase-related" evidence="2">
    <location>
        <begin position="81"/>
        <end position="420"/>
    </location>
</feature>